<protein>
    <submittedName>
        <fullName evidence="2">VOC family protein</fullName>
    </submittedName>
</protein>
<accession>A0ABU2JQ03</accession>
<evidence type="ECO:0000313" key="3">
    <source>
        <dbReference type="Proteomes" id="UP001183410"/>
    </source>
</evidence>
<dbReference type="RefSeq" id="WP_311667131.1">
    <property type="nucleotide sequence ID" value="NZ_JAVREO010000006.1"/>
</dbReference>
<sequence>MTPRMDMICLITDDMAASLAFYQQLGVPMPADGASGPHVEATFPDGLRIAWETVESVRAADPEYQPRPEGTRLSLAFRCDSPAEVDALYERLLAAGHSGLREPWDAFWGQRYAVVRDPDGNAVDLFAWQP</sequence>
<keyword evidence="3" id="KW-1185">Reference proteome</keyword>
<evidence type="ECO:0000259" key="1">
    <source>
        <dbReference type="PROSITE" id="PS51819"/>
    </source>
</evidence>
<dbReference type="InterPro" id="IPR004360">
    <property type="entry name" value="Glyas_Fos-R_dOase_dom"/>
</dbReference>
<dbReference type="Gene3D" id="3.10.180.10">
    <property type="entry name" value="2,3-Dihydroxybiphenyl 1,2-Dioxygenase, domain 1"/>
    <property type="match status" value="1"/>
</dbReference>
<dbReference type="SUPFAM" id="SSF54593">
    <property type="entry name" value="Glyoxalase/Bleomycin resistance protein/Dihydroxybiphenyl dioxygenase"/>
    <property type="match status" value="1"/>
</dbReference>
<proteinExistence type="predicted"/>
<name>A0ABU2JQ03_9ACTN</name>
<dbReference type="PANTHER" id="PTHR36503:SF3">
    <property type="entry name" value="BLR0126 PROTEIN"/>
    <property type="match status" value="1"/>
</dbReference>
<feature type="domain" description="VOC" evidence="1">
    <location>
        <begin position="4"/>
        <end position="128"/>
    </location>
</feature>
<gene>
    <name evidence="2" type="ORF">RM844_12320</name>
</gene>
<dbReference type="PROSITE" id="PS51819">
    <property type="entry name" value="VOC"/>
    <property type="match status" value="1"/>
</dbReference>
<evidence type="ECO:0000313" key="2">
    <source>
        <dbReference type="EMBL" id="MDT0267075.1"/>
    </source>
</evidence>
<dbReference type="InterPro" id="IPR037523">
    <property type="entry name" value="VOC_core"/>
</dbReference>
<organism evidence="2 3">
    <name type="scientific">Streptomyces chisholmiae</name>
    <dbReference type="NCBI Taxonomy" id="3075540"/>
    <lineage>
        <taxon>Bacteria</taxon>
        <taxon>Bacillati</taxon>
        <taxon>Actinomycetota</taxon>
        <taxon>Actinomycetes</taxon>
        <taxon>Kitasatosporales</taxon>
        <taxon>Streptomycetaceae</taxon>
        <taxon>Streptomyces</taxon>
    </lineage>
</organism>
<dbReference type="Proteomes" id="UP001183410">
    <property type="component" value="Unassembled WGS sequence"/>
</dbReference>
<dbReference type="PANTHER" id="PTHR36503">
    <property type="entry name" value="BLR2520 PROTEIN"/>
    <property type="match status" value="1"/>
</dbReference>
<reference evidence="3" key="1">
    <citation type="submission" date="2023-07" db="EMBL/GenBank/DDBJ databases">
        <title>30 novel species of actinomycetes from the DSMZ collection.</title>
        <authorList>
            <person name="Nouioui I."/>
        </authorList>
    </citation>
    <scope>NUCLEOTIDE SEQUENCE [LARGE SCALE GENOMIC DNA]</scope>
    <source>
        <strain evidence="3">DSM 44915</strain>
    </source>
</reference>
<dbReference type="InterPro" id="IPR029068">
    <property type="entry name" value="Glyas_Bleomycin-R_OHBP_Dase"/>
</dbReference>
<dbReference type="EMBL" id="JAVREO010000006">
    <property type="protein sequence ID" value="MDT0267075.1"/>
    <property type="molecule type" value="Genomic_DNA"/>
</dbReference>
<dbReference type="Pfam" id="PF00903">
    <property type="entry name" value="Glyoxalase"/>
    <property type="match status" value="1"/>
</dbReference>
<comment type="caution">
    <text evidence="2">The sequence shown here is derived from an EMBL/GenBank/DDBJ whole genome shotgun (WGS) entry which is preliminary data.</text>
</comment>